<keyword evidence="3" id="KW-1185">Reference proteome</keyword>
<evidence type="ECO:0000313" key="2">
    <source>
        <dbReference type="EMBL" id="TQK76025.1"/>
    </source>
</evidence>
<name>A0A542SND8_9MICO</name>
<gene>
    <name evidence="2" type="ORF">FB389_0679</name>
</gene>
<keyword evidence="1" id="KW-0812">Transmembrane</keyword>
<dbReference type="Proteomes" id="UP000316181">
    <property type="component" value="Unassembled WGS sequence"/>
</dbReference>
<dbReference type="RefSeq" id="WP_170207793.1">
    <property type="nucleotide sequence ID" value="NZ_BAAATB010000008.1"/>
</dbReference>
<comment type="caution">
    <text evidence="2">The sequence shown here is derived from an EMBL/GenBank/DDBJ whole genome shotgun (WGS) entry which is preliminary data.</text>
</comment>
<keyword evidence="1" id="KW-0472">Membrane</keyword>
<dbReference type="AlphaFoldDB" id="A0A542SND8"/>
<accession>A0A542SND8</accession>
<protein>
    <submittedName>
        <fullName evidence="2">Uncharacterized protein</fullName>
    </submittedName>
</protein>
<proteinExistence type="predicted"/>
<organism evidence="2 3">
    <name type="scientific">Rarobacter incanus</name>
    <dbReference type="NCBI Taxonomy" id="153494"/>
    <lineage>
        <taxon>Bacteria</taxon>
        <taxon>Bacillati</taxon>
        <taxon>Actinomycetota</taxon>
        <taxon>Actinomycetes</taxon>
        <taxon>Micrococcales</taxon>
        <taxon>Rarobacteraceae</taxon>
        <taxon>Rarobacter</taxon>
    </lineage>
</organism>
<evidence type="ECO:0000313" key="3">
    <source>
        <dbReference type="Proteomes" id="UP000316181"/>
    </source>
</evidence>
<dbReference type="EMBL" id="VFNV01000001">
    <property type="protein sequence ID" value="TQK76025.1"/>
    <property type="molecule type" value="Genomic_DNA"/>
</dbReference>
<reference evidence="2 3" key="1">
    <citation type="submission" date="2019-06" db="EMBL/GenBank/DDBJ databases">
        <title>Sequencing the genomes of 1000 actinobacteria strains.</title>
        <authorList>
            <person name="Klenk H.-P."/>
        </authorList>
    </citation>
    <scope>NUCLEOTIDE SEQUENCE [LARGE SCALE GENOMIC DNA]</scope>
    <source>
        <strain evidence="2 3">DSM 10596</strain>
    </source>
</reference>
<evidence type="ECO:0000256" key="1">
    <source>
        <dbReference type="SAM" id="Phobius"/>
    </source>
</evidence>
<feature type="transmembrane region" description="Helical" evidence="1">
    <location>
        <begin position="22"/>
        <end position="44"/>
    </location>
</feature>
<keyword evidence="1" id="KW-1133">Transmembrane helix</keyword>
<sequence>MSAAAVTVLAEAAEKTNELPFPPIAFGIIAFSALIALLAVTFAFRHVGSRH</sequence>